<dbReference type="AlphaFoldDB" id="A0A1E1M4H0"/>
<protein>
    <submittedName>
        <fullName evidence="1">Uncharacterized protein</fullName>
    </submittedName>
</protein>
<accession>A0A1E1M4H0</accession>
<organism evidence="1 2">
    <name type="scientific">Rhynchosporium secalis</name>
    <name type="common">Barley scald fungus</name>
    <dbReference type="NCBI Taxonomy" id="38038"/>
    <lineage>
        <taxon>Eukaryota</taxon>
        <taxon>Fungi</taxon>
        <taxon>Dikarya</taxon>
        <taxon>Ascomycota</taxon>
        <taxon>Pezizomycotina</taxon>
        <taxon>Leotiomycetes</taxon>
        <taxon>Helotiales</taxon>
        <taxon>Ploettnerulaceae</taxon>
        <taxon>Rhynchosporium</taxon>
    </lineage>
</organism>
<keyword evidence="2" id="KW-1185">Reference proteome</keyword>
<reference evidence="2" key="1">
    <citation type="submission" date="2016-03" db="EMBL/GenBank/DDBJ databases">
        <authorList>
            <person name="Guldener U."/>
        </authorList>
    </citation>
    <scope>NUCLEOTIDE SEQUENCE [LARGE SCALE GENOMIC DNA]</scope>
</reference>
<evidence type="ECO:0000313" key="1">
    <source>
        <dbReference type="EMBL" id="CZT44008.1"/>
    </source>
</evidence>
<gene>
    <name evidence="1" type="ORF">RSE6_04129</name>
</gene>
<name>A0A1E1M4H0_RHYSE</name>
<sequence length="109" mass="12287">MIPSTYDTCLLSVSNPKIGKGVLSLQIDNTFFIGDKKFIDSEERELKKANFKSNEKEFLTTKHPIDFNRGHITLETDGSIKLTQDAYLKTLKLVAEEPLDLVNSRGGIR</sequence>
<proteinExistence type="predicted"/>
<dbReference type="EMBL" id="FJVC01000157">
    <property type="protein sequence ID" value="CZT44008.1"/>
    <property type="molecule type" value="Genomic_DNA"/>
</dbReference>
<evidence type="ECO:0000313" key="2">
    <source>
        <dbReference type="Proteomes" id="UP000177625"/>
    </source>
</evidence>
<dbReference type="Proteomes" id="UP000177625">
    <property type="component" value="Unassembled WGS sequence"/>
</dbReference>